<dbReference type="InterPro" id="IPR006447">
    <property type="entry name" value="Myb_dom_plants"/>
</dbReference>
<evidence type="ECO:0000256" key="1">
    <source>
        <dbReference type="ARBA" id="ARBA00004123"/>
    </source>
</evidence>
<dbReference type="PIRSF" id="PIRSF036392">
    <property type="entry name" value="RR_ARR_type-B"/>
    <property type="match status" value="1"/>
</dbReference>
<dbReference type="SMART" id="SM00448">
    <property type="entry name" value="REC"/>
    <property type="match status" value="1"/>
</dbReference>
<evidence type="ECO:0000256" key="10">
    <source>
        <dbReference type="ARBA" id="ARBA00023242"/>
    </source>
</evidence>
<dbReference type="PROSITE" id="PS50110">
    <property type="entry name" value="RESPONSE_REGULATORY"/>
    <property type="match status" value="1"/>
</dbReference>
<gene>
    <name evidence="16" type="ORF">P3X46_007857</name>
</gene>
<evidence type="ECO:0000256" key="9">
    <source>
        <dbReference type="ARBA" id="ARBA00023163"/>
    </source>
</evidence>
<evidence type="ECO:0000256" key="3">
    <source>
        <dbReference type="ARBA" id="ARBA00022553"/>
    </source>
</evidence>
<evidence type="ECO:0000256" key="5">
    <source>
        <dbReference type="ARBA" id="ARBA00023012"/>
    </source>
</evidence>
<feature type="domain" description="HTH myb-type" evidence="15">
    <location>
        <begin position="190"/>
        <end position="249"/>
    </location>
</feature>
<evidence type="ECO:0000256" key="2">
    <source>
        <dbReference type="ARBA" id="ARBA00006015"/>
    </source>
</evidence>
<dbReference type="CDD" id="cd17584">
    <property type="entry name" value="REC_typeB_ARR-like"/>
    <property type="match status" value="1"/>
</dbReference>
<feature type="modified residue" description="4-aspartylphosphate" evidence="12">
    <location>
        <position position="70"/>
    </location>
</feature>
<keyword evidence="4" id="KW-0932">Cytokinin signaling pathway</keyword>
<dbReference type="Gene3D" id="3.40.50.2300">
    <property type="match status" value="1"/>
</dbReference>
<dbReference type="PANTHER" id="PTHR43874">
    <property type="entry name" value="TWO-COMPONENT RESPONSE REGULATOR"/>
    <property type="match status" value="1"/>
</dbReference>
<dbReference type="Pfam" id="PF00072">
    <property type="entry name" value="Response_reg"/>
    <property type="match status" value="1"/>
</dbReference>
<keyword evidence="10 11" id="KW-0539">Nucleus</keyword>
<organism evidence="16 17">
    <name type="scientific">Hevea brasiliensis</name>
    <name type="common">Para rubber tree</name>
    <name type="synonym">Siphonia brasiliensis</name>
    <dbReference type="NCBI Taxonomy" id="3981"/>
    <lineage>
        <taxon>Eukaryota</taxon>
        <taxon>Viridiplantae</taxon>
        <taxon>Streptophyta</taxon>
        <taxon>Embryophyta</taxon>
        <taxon>Tracheophyta</taxon>
        <taxon>Spermatophyta</taxon>
        <taxon>Magnoliopsida</taxon>
        <taxon>eudicotyledons</taxon>
        <taxon>Gunneridae</taxon>
        <taxon>Pentapetalae</taxon>
        <taxon>rosids</taxon>
        <taxon>fabids</taxon>
        <taxon>Malpighiales</taxon>
        <taxon>Euphorbiaceae</taxon>
        <taxon>Crotonoideae</taxon>
        <taxon>Micrandreae</taxon>
        <taxon>Hevea</taxon>
    </lineage>
</organism>
<name>A0ABQ9MX92_HEVBR</name>
<dbReference type="InterPro" id="IPR017053">
    <property type="entry name" value="Response_reg_B-typ_pln"/>
</dbReference>
<evidence type="ECO:0000256" key="7">
    <source>
        <dbReference type="ARBA" id="ARBA00023125"/>
    </source>
</evidence>
<dbReference type="Gene3D" id="1.10.10.60">
    <property type="entry name" value="Homeodomain-like"/>
    <property type="match status" value="1"/>
</dbReference>
<keyword evidence="6 11" id="KW-0805">Transcription regulation</keyword>
<dbReference type="EMBL" id="JARPOI010000004">
    <property type="protein sequence ID" value="KAJ9184077.1"/>
    <property type="molecule type" value="Genomic_DNA"/>
</dbReference>
<dbReference type="InterPro" id="IPR017930">
    <property type="entry name" value="Myb_dom"/>
</dbReference>
<feature type="compositionally biased region" description="Basic and acidic residues" evidence="13">
    <location>
        <begin position="144"/>
        <end position="162"/>
    </location>
</feature>
<dbReference type="PROSITE" id="PS51294">
    <property type="entry name" value="HTH_MYB"/>
    <property type="match status" value="1"/>
</dbReference>
<accession>A0ABQ9MX92</accession>
<dbReference type="InterPro" id="IPR011006">
    <property type="entry name" value="CheY-like_superfamily"/>
</dbReference>
<dbReference type="InterPro" id="IPR001005">
    <property type="entry name" value="SANT/Myb"/>
</dbReference>
<comment type="caution">
    <text evidence="16">The sequence shown here is derived from an EMBL/GenBank/DDBJ whole genome shotgun (WGS) entry which is preliminary data.</text>
</comment>
<reference evidence="16" key="1">
    <citation type="journal article" date="2023" name="Plant Biotechnol. J.">
        <title>Chromosome-level wild Hevea brasiliensis genome provides new tools for genomic-assisted breeding and valuable loci to elevate rubber yield.</title>
        <authorList>
            <person name="Cheng H."/>
            <person name="Song X."/>
            <person name="Hu Y."/>
            <person name="Wu T."/>
            <person name="Yang Q."/>
            <person name="An Z."/>
            <person name="Feng S."/>
            <person name="Deng Z."/>
            <person name="Wu W."/>
            <person name="Zeng X."/>
            <person name="Tu M."/>
            <person name="Wang X."/>
            <person name="Huang H."/>
        </authorList>
    </citation>
    <scope>NUCLEOTIDE SEQUENCE</scope>
    <source>
        <strain evidence="16">MT/VB/25A 57/8</strain>
    </source>
</reference>
<evidence type="ECO:0000256" key="6">
    <source>
        <dbReference type="ARBA" id="ARBA00023015"/>
    </source>
</evidence>
<evidence type="ECO:0000256" key="4">
    <source>
        <dbReference type="ARBA" id="ARBA00022864"/>
    </source>
</evidence>
<evidence type="ECO:0000259" key="15">
    <source>
        <dbReference type="PROSITE" id="PS51294"/>
    </source>
</evidence>
<dbReference type="NCBIfam" id="TIGR01557">
    <property type="entry name" value="myb_SHAQKYF"/>
    <property type="match status" value="1"/>
</dbReference>
<feature type="region of interest" description="Disordered" evidence="13">
    <location>
        <begin position="144"/>
        <end position="192"/>
    </location>
</feature>
<keyword evidence="17" id="KW-1185">Reference proteome</keyword>
<keyword evidence="9 11" id="KW-0804">Transcription</keyword>
<proteinExistence type="inferred from homology"/>
<dbReference type="SUPFAM" id="SSF52172">
    <property type="entry name" value="CheY-like"/>
    <property type="match status" value="1"/>
</dbReference>
<evidence type="ECO:0000256" key="12">
    <source>
        <dbReference type="PROSITE-ProRule" id="PRU00169"/>
    </source>
</evidence>
<dbReference type="InterPro" id="IPR045279">
    <property type="entry name" value="ARR-like"/>
</dbReference>
<evidence type="ECO:0000313" key="16">
    <source>
        <dbReference type="EMBL" id="KAJ9184077.1"/>
    </source>
</evidence>
<evidence type="ECO:0000256" key="11">
    <source>
        <dbReference type="PIRNR" id="PIRNR036392"/>
    </source>
</evidence>
<evidence type="ECO:0000313" key="17">
    <source>
        <dbReference type="Proteomes" id="UP001174677"/>
    </source>
</evidence>
<feature type="domain" description="Response regulatory" evidence="14">
    <location>
        <begin position="19"/>
        <end position="134"/>
    </location>
</feature>
<keyword evidence="8 11" id="KW-0010">Activator</keyword>
<protein>
    <recommendedName>
        <fullName evidence="11">Two-component response regulator</fullName>
    </recommendedName>
</protein>
<feature type="compositionally biased region" description="Basic and acidic residues" evidence="13">
    <location>
        <begin position="179"/>
        <end position="190"/>
    </location>
</feature>
<evidence type="ECO:0000256" key="8">
    <source>
        <dbReference type="ARBA" id="ARBA00023159"/>
    </source>
</evidence>
<evidence type="ECO:0000259" key="14">
    <source>
        <dbReference type="PROSITE" id="PS50110"/>
    </source>
</evidence>
<dbReference type="Proteomes" id="UP001174677">
    <property type="component" value="Chromosome 4"/>
</dbReference>
<dbReference type="Pfam" id="PF00249">
    <property type="entry name" value="Myb_DNA-binding"/>
    <property type="match status" value="1"/>
</dbReference>
<keyword evidence="5 11" id="KW-0902">Two-component regulatory system</keyword>
<keyword evidence="3 12" id="KW-0597">Phosphoprotein</keyword>
<keyword evidence="7 11" id="KW-0238">DNA-binding</keyword>
<comment type="subcellular location">
    <subcellularLocation>
        <location evidence="1 11">Nucleus</location>
    </subcellularLocation>
</comment>
<comment type="similarity">
    <text evidence="2">Belongs to the ARR family. Type-B subfamily.</text>
</comment>
<dbReference type="SUPFAM" id="SSF46689">
    <property type="entry name" value="Homeodomain-like"/>
    <property type="match status" value="1"/>
</dbReference>
<comment type="function">
    <text evidence="11">Transcriptional activator that binds specific DNA sequence.</text>
</comment>
<dbReference type="PANTHER" id="PTHR43874:SF7">
    <property type="entry name" value="TWO-COMPONENT RESPONSE REGULATOR ARR10"/>
    <property type="match status" value="1"/>
</dbReference>
<dbReference type="InterPro" id="IPR001789">
    <property type="entry name" value="Sig_transdc_resp-reg_receiver"/>
</dbReference>
<evidence type="ECO:0000256" key="13">
    <source>
        <dbReference type="SAM" id="MobiDB-lite"/>
    </source>
</evidence>
<sequence length="668" mass="73234">MTVEQGIGAPGDQFPIGMRVLAVDDDPTCLLLLETLLRRCQYHVTTSSQAVAALMMLRENKNKFDLVISDVHMPDMDGFKLLELVGLEMDLPVIMLSANSDPKLVMKGITHGACDYLLKPVRMEELKNIWQHVIRRRKFDNKDCNNFDSQDKGSGEATADQKHNKKRKDQKEDEDEDRDDNRHENEDPTTQKKPRVVWSVELHRKFVAAVNQLGIDKAVPKKILDLMNVEKLTRENVASHLQKYRLYLKRISTVANQQANMVAALGSTDASYLQMGSVNGLGFPNLARTGQFHNAAFRPLPPSGMLGRLNSPAALGIHGLPSTGVIPISHLQTTGHLTDSQSQFQSIVHAGNGGNVLQGMPMPLELDQIQSNKGNTTTLSVSSGFPDAKIMASCSVSPFLGVAKKSLMLEGNAQEAQDGQKFGKHSSLAVASLDSGLSSNFLDHGRCNDTWSSAVQSTGVQSNSFALNDCFQQATPHSSNIRNNMSTMVSQSGNTPHVSSISTLPIHLQDFKAELQCQIASIRNNARQMINNAPQGWDDQRRDASCHSNAVCSSINAAIPIPGSPMGQSLDPNNVIFHRTKDFNSARQSNLVDPSLMKHNEFANLAMESLMRSNEGYVIGQQKPQGSYVSNNFGSLEDLASEMVKQQEDKVTAAGEFGHGAYSHRTCM</sequence>
<dbReference type="InterPro" id="IPR009057">
    <property type="entry name" value="Homeodomain-like_sf"/>
</dbReference>